<name>A0ABU1MMG8_9SPHN</name>
<gene>
    <name evidence="1" type="ORF">J2792_002339</name>
</gene>
<evidence type="ECO:0000313" key="2">
    <source>
        <dbReference type="Proteomes" id="UP001184150"/>
    </source>
</evidence>
<evidence type="ECO:0000313" key="1">
    <source>
        <dbReference type="EMBL" id="MDR6511467.1"/>
    </source>
</evidence>
<organism evidence="1 2">
    <name type="scientific">Novosphingobium capsulatum</name>
    <dbReference type="NCBI Taxonomy" id="13688"/>
    <lineage>
        <taxon>Bacteria</taxon>
        <taxon>Pseudomonadati</taxon>
        <taxon>Pseudomonadota</taxon>
        <taxon>Alphaproteobacteria</taxon>
        <taxon>Sphingomonadales</taxon>
        <taxon>Sphingomonadaceae</taxon>
        <taxon>Novosphingobium</taxon>
    </lineage>
</organism>
<proteinExistence type="predicted"/>
<reference evidence="1 2" key="1">
    <citation type="submission" date="2023-07" db="EMBL/GenBank/DDBJ databases">
        <title>Sorghum-associated microbial communities from plants grown in Nebraska, USA.</title>
        <authorList>
            <person name="Schachtman D."/>
        </authorList>
    </citation>
    <scope>NUCLEOTIDE SEQUENCE [LARGE SCALE GENOMIC DNA]</scope>
    <source>
        <strain evidence="1 2">DS1027</strain>
    </source>
</reference>
<dbReference type="Proteomes" id="UP001184150">
    <property type="component" value="Unassembled WGS sequence"/>
</dbReference>
<protein>
    <recommendedName>
        <fullName evidence="3">Tail protein</fullName>
    </recommendedName>
</protein>
<dbReference type="EMBL" id="JAVDRD010000005">
    <property type="protein sequence ID" value="MDR6511467.1"/>
    <property type="molecule type" value="Genomic_DNA"/>
</dbReference>
<comment type="caution">
    <text evidence="1">The sequence shown here is derived from an EMBL/GenBank/DDBJ whole genome shotgun (WGS) entry which is preliminary data.</text>
</comment>
<accession>A0ABU1MMG8</accession>
<sequence length="306" mass="32772">MPSVYLQPSEYATYGLESTVSTSDIVNACAVVDSYIQRPEGLVWMPDSRGLPCYMAALQPSFSATLPVALSAGQPATFTFPLAGTGTSSLIGEVLIVDRGDNTKVEALVITGTNAQAGTITVAAPANAHAIAATLEMGLVVVEERPLAAKRSQTRVSRTPVMRLHSGVGRYAYGRRSDQVAGLYNDVNLLAAVQTFGGPPQWIPFDVRSADIRPTTGEVWVPAGLMLAYYTDVCLRYIAGYPQAGLPATLKQAVANIVINAGADEYAPPSLKIVQAGGTKFERWSDNRLDSDTKNLLEPFRQKLMF</sequence>
<evidence type="ECO:0008006" key="3">
    <source>
        <dbReference type="Google" id="ProtNLM"/>
    </source>
</evidence>
<keyword evidence="2" id="KW-1185">Reference proteome</keyword>
<dbReference type="RefSeq" id="WP_309805334.1">
    <property type="nucleotide sequence ID" value="NZ_JAVDRD010000005.1"/>
</dbReference>